<dbReference type="EMBL" id="AP017315">
    <property type="protein sequence ID" value="BAU33106.1"/>
    <property type="molecule type" value="Genomic_DNA"/>
</dbReference>
<evidence type="ECO:0008006" key="3">
    <source>
        <dbReference type="Google" id="ProtNLM"/>
    </source>
</evidence>
<protein>
    <recommendedName>
        <fullName evidence="3">D-inositol 3-phosphate glycosyltransferase</fullName>
    </recommendedName>
</protein>
<evidence type="ECO:0000313" key="1">
    <source>
        <dbReference type="EMBL" id="BAU33106.1"/>
    </source>
</evidence>
<dbReference type="RefSeq" id="WP_096422732.1">
    <property type="nucleotide sequence ID" value="NZ_AP017315.1"/>
</dbReference>
<gene>
    <name evidence="1" type="ORF">MalAC0309_2264</name>
</gene>
<reference evidence="2" key="1">
    <citation type="submission" date="2015-12" db="EMBL/GenBank/DDBJ databases">
        <authorList>
            <person name="Shamseldin A."/>
            <person name="Moawad H."/>
            <person name="Abd El-Rahim W.M."/>
            <person name="Sadowsky M.J."/>
        </authorList>
    </citation>
    <scope>NUCLEOTIDE SEQUENCE [LARGE SCALE GENOMIC DNA]</scope>
    <source>
        <strain evidence="2">JAM AC0309</strain>
    </source>
</reference>
<dbReference type="Gene3D" id="3.40.50.2000">
    <property type="entry name" value="Glycogen Phosphorylase B"/>
    <property type="match status" value="1"/>
</dbReference>
<dbReference type="SUPFAM" id="SSF53756">
    <property type="entry name" value="UDP-Glycosyltransferase/glycogen phosphorylase"/>
    <property type="match status" value="1"/>
</dbReference>
<name>A0A0U5CHE4_9MICO</name>
<proteinExistence type="predicted"/>
<reference evidence="1 2" key="2">
    <citation type="submission" date="2016-01" db="EMBL/GenBank/DDBJ databases">
        <title>Microcella alkaliphila JAM AC0309 whole genome shotgun sequence.</title>
        <authorList>
            <person name="Kurata A."/>
            <person name="Hirose Y."/>
            <person name="Kishimoto N."/>
            <person name="Kobayashi T."/>
        </authorList>
    </citation>
    <scope>NUCLEOTIDE SEQUENCE [LARGE SCALE GENOMIC DNA]</scope>
    <source>
        <strain evidence="1 2">JAM AC0309</strain>
    </source>
</reference>
<sequence length="379" mass="41951">MSRPRLLIASFSPLAGDARVLKQIERFRDEYDLVTLGYGEAPLGVVEHLRVPDDAPAWRWPRAALILRQYRRAYWGNPAVAAARSLLAEPRASIDLALANDVDTVPLVMRSVDPRRVHVDLHEYAPRQREELLRWRLFVAPFLRWILRTFVTNAASTSTVSAGLARAYRSEFGVSPTVVTNATPYREAEPTPVGDPIRLVHSGAALPNRALELMIDAVEASTTSVTLDLYLTPNDPTYLEALRQRCARSTRSRLHDPVPYADLVDTLAHHDVGVFVLPPTSFNHRWALPNKLFDYVQARLGIIVGPSPEMSSIVDERGLGVVCGDFTAESLRRALEGLTPVRVVEMKAAAHRAAAPLSAALEVEKWAAALDVIRARGAQ</sequence>
<dbReference type="Proteomes" id="UP000218965">
    <property type="component" value="Chromosome"/>
</dbReference>
<evidence type="ECO:0000313" key="2">
    <source>
        <dbReference type="Proteomes" id="UP000218965"/>
    </source>
</evidence>
<dbReference type="KEGG" id="malk:MalAC0309_2264"/>
<dbReference type="AlphaFoldDB" id="A0A0U5CHE4"/>
<accession>A0A0U5CHE4</accession>
<organism evidence="1 2">
    <name type="scientific">Microcella alkaliphila</name>
    <dbReference type="NCBI Taxonomy" id="279828"/>
    <lineage>
        <taxon>Bacteria</taxon>
        <taxon>Bacillati</taxon>
        <taxon>Actinomycetota</taxon>
        <taxon>Actinomycetes</taxon>
        <taxon>Micrococcales</taxon>
        <taxon>Microbacteriaceae</taxon>
        <taxon>Microcella</taxon>
    </lineage>
</organism>
<dbReference type="OrthoDB" id="9813214at2"/>